<protein>
    <submittedName>
        <fullName evidence="1">Uncharacterized protein</fullName>
    </submittedName>
</protein>
<organism evidence="1 2">
    <name type="scientific">Candidatus Nitrohelix vancouverensis</name>
    <dbReference type="NCBI Taxonomy" id="2705534"/>
    <lineage>
        <taxon>Bacteria</taxon>
        <taxon>Pseudomonadati</taxon>
        <taxon>Nitrospinota/Tectimicrobiota group</taxon>
        <taxon>Nitrospinota</taxon>
        <taxon>Nitrospinia</taxon>
        <taxon>Nitrospinales</taxon>
        <taxon>Nitrospinaceae</taxon>
        <taxon>Candidatus Nitrohelix</taxon>
    </lineage>
</organism>
<dbReference type="AlphaFoldDB" id="A0A7T0C2K3"/>
<reference evidence="2" key="1">
    <citation type="submission" date="2020-02" db="EMBL/GenBank/DDBJ databases">
        <title>Genomic and physiological characterization of two novel Nitrospinaceae genera.</title>
        <authorList>
            <person name="Mueller A.J."/>
            <person name="Jung M.-Y."/>
            <person name="Strachan C.R."/>
            <person name="Herbold C.W."/>
            <person name="Kirkegaard R.H."/>
            <person name="Daims H."/>
        </authorList>
    </citation>
    <scope>NUCLEOTIDE SEQUENCE [LARGE SCALE GENOMIC DNA]</scope>
</reference>
<sequence length="175" mass="19876">MPRVKITKEKLIEDVQARTFSDVANDPEQPFDAILDFFNDEARQVRMEDSEIHHDRPPLAGVVRELESYPRIDRALSGANNQKSKRLRQAIGVVVRMIMEARGWQKTGRKGSLGVGKSKDPAEPGFNRGGLALWFVRAERYVLAEGMPYQSVRERCKNLDAPTPQNTQQELNENS</sequence>
<gene>
    <name evidence="1" type="ORF">G3M78_08275</name>
</gene>
<dbReference type="KEGG" id="nva:G3M78_08275"/>
<evidence type="ECO:0000313" key="1">
    <source>
        <dbReference type="EMBL" id="QPJ65387.1"/>
    </source>
</evidence>
<dbReference type="EMBL" id="CP048620">
    <property type="protein sequence ID" value="QPJ65387.1"/>
    <property type="molecule type" value="Genomic_DNA"/>
</dbReference>
<proteinExistence type="predicted"/>
<evidence type="ECO:0000313" key="2">
    <source>
        <dbReference type="Proteomes" id="UP000594464"/>
    </source>
</evidence>
<name>A0A7T0C2K3_9BACT</name>
<accession>A0A7T0C2K3</accession>
<dbReference type="Proteomes" id="UP000594464">
    <property type="component" value="Chromosome"/>
</dbReference>